<evidence type="ECO:0000313" key="9">
    <source>
        <dbReference type="EMBL" id="OCT73147.1"/>
    </source>
</evidence>
<keyword evidence="4 7" id="KW-0372">Hormone</keyword>
<dbReference type="InterPro" id="IPR006208">
    <property type="entry name" value="Glyco_hormone_CN"/>
</dbReference>
<dbReference type="GO" id="GO:0005737">
    <property type="term" value="C:cytoplasm"/>
    <property type="evidence" value="ECO:0007669"/>
    <property type="project" value="TreeGrafter"/>
</dbReference>
<evidence type="ECO:0000256" key="6">
    <source>
        <dbReference type="ARBA" id="ARBA00023180"/>
    </source>
</evidence>
<evidence type="ECO:0000313" key="10">
    <source>
        <dbReference type="Proteomes" id="UP000694892"/>
    </source>
</evidence>
<reference evidence="10" key="1">
    <citation type="journal article" date="2016" name="Nature">
        <title>Genome evolution in the allotetraploid frog Xenopus laevis.</title>
        <authorList>
            <person name="Session A.M."/>
            <person name="Uno Y."/>
            <person name="Kwon T."/>
            <person name="Chapman J.A."/>
            <person name="Toyoda A."/>
            <person name="Takahashi S."/>
            <person name="Fukui A."/>
            <person name="Hikosaka A."/>
            <person name="Suzuki A."/>
            <person name="Kondo M."/>
            <person name="van Heeringen S.J."/>
            <person name="Quigley I."/>
            <person name="Heinz S."/>
            <person name="Ogino H."/>
            <person name="Ochi H."/>
            <person name="Hellsten U."/>
            <person name="Lyons J.B."/>
            <person name="Simakov O."/>
            <person name="Putnam N."/>
            <person name="Stites J."/>
            <person name="Kuroki Y."/>
            <person name="Tanaka T."/>
            <person name="Michiue T."/>
            <person name="Watanabe M."/>
            <person name="Bogdanovic O."/>
            <person name="Lister R."/>
            <person name="Georgiou G."/>
            <person name="Paranjpe S.S."/>
            <person name="van Kruijsbergen I."/>
            <person name="Shu S."/>
            <person name="Carlson J."/>
            <person name="Kinoshita T."/>
            <person name="Ohta Y."/>
            <person name="Mawaribuchi S."/>
            <person name="Jenkins J."/>
            <person name="Grimwood J."/>
            <person name="Schmutz J."/>
            <person name="Mitros T."/>
            <person name="Mozaffari S.V."/>
            <person name="Suzuki Y."/>
            <person name="Haramoto Y."/>
            <person name="Yamamoto T.S."/>
            <person name="Takagi C."/>
            <person name="Heald R."/>
            <person name="Miller K."/>
            <person name="Haudenschild C."/>
            <person name="Kitzman J."/>
            <person name="Nakayama T."/>
            <person name="Izutsu Y."/>
            <person name="Robert J."/>
            <person name="Fortriede J."/>
            <person name="Burns K."/>
            <person name="Lotay V."/>
            <person name="Karimi K."/>
            <person name="Yasuoka Y."/>
            <person name="Dichmann D.S."/>
            <person name="Flajnik M.F."/>
            <person name="Houston D.W."/>
            <person name="Shendure J."/>
            <person name="DuPasquier L."/>
            <person name="Vize P.D."/>
            <person name="Zorn A.M."/>
            <person name="Ito M."/>
            <person name="Marcotte E.M."/>
            <person name="Wallingford J.B."/>
            <person name="Ito Y."/>
            <person name="Asashima M."/>
            <person name="Ueno N."/>
            <person name="Matsuda Y."/>
            <person name="Veenstra G.J."/>
            <person name="Fujiyama A."/>
            <person name="Harland R.M."/>
            <person name="Taira M."/>
            <person name="Rokhsar D.S."/>
        </authorList>
    </citation>
    <scope>NUCLEOTIDE SEQUENCE [LARGE SCALE GENOMIC DNA]</scope>
    <source>
        <strain evidence="10">J</strain>
    </source>
</reference>
<dbReference type="GO" id="GO:0007186">
    <property type="term" value="P:G protein-coupled receptor signaling pathway"/>
    <property type="evidence" value="ECO:0007669"/>
    <property type="project" value="TreeGrafter"/>
</dbReference>
<organism evidence="9 10">
    <name type="scientific">Xenopus laevis</name>
    <name type="common">African clawed frog</name>
    <dbReference type="NCBI Taxonomy" id="8355"/>
    <lineage>
        <taxon>Eukaryota</taxon>
        <taxon>Metazoa</taxon>
        <taxon>Chordata</taxon>
        <taxon>Craniata</taxon>
        <taxon>Vertebrata</taxon>
        <taxon>Euteleostomi</taxon>
        <taxon>Amphibia</taxon>
        <taxon>Batrachia</taxon>
        <taxon>Anura</taxon>
        <taxon>Pipoidea</taxon>
        <taxon>Pipidae</taxon>
        <taxon>Xenopodinae</taxon>
        <taxon>Xenopus</taxon>
        <taxon>Xenopus</taxon>
    </lineage>
</organism>
<dbReference type="PROSITE" id="PS00689">
    <property type="entry name" value="GLYCO_HORMONE_BETA_2"/>
    <property type="match status" value="1"/>
</dbReference>
<evidence type="ECO:0000259" key="8">
    <source>
        <dbReference type="Pfam" id="PF00007"/>
    </source>
</evidence>
<dbReference type="SMART" id="SM00068">
    <property type="entry name" value="GHB"/>
    <property type="match status" value="1"/>
</dbReference>
<dbReference type="PROSITE" id="PS00261">
    <property type="entry name" value="GLYCO_HORMONE_BETA_1"/>
    <property type="match status" value="1"/>
</dbReference>
<dbReference type="OMA" id="PSINFCH"/>
<accession>A0A974CH08</accession>
<gene>
    <name evidence="9" type="ORF">XELAEV_18036126mg</name>
</gene>
<dbReference type="InterPro" id="IPR018245">
    <property type="entry name" value="Gonadotropin_bsu_CS"/>
</dbReference>
<dbReference type="AlphaFoldDB" id="A0A974CH08"/>
<proteinExistence type="inferred from homology"/>
<dbReference type="Pfam" id="PF00007">
    <property type="entry name" value="Cys_knot"/>
    <property type="match status" value="1"/>
</dbReference>
<feature type="domain" description="Glycoprotein hormone subunit beta" evidence="8">
    <location>
        <begin position="60"/>
        <end position="163"/>
    </location>
</feature>
<sequence>MIHVKPFKWGASLRNKPSYGPDSWLLYFKFTLNSLLSRMFRSQVTLTLLGFYLSAVQGRRLCHPTNATISAEKDDCPICVTLTTTVCTGYCLTRDPVFKNALSSVYQNICTYNEIRYDTIKLPDCLPGTDPFFTYPVAVSCKCNQCKMDYSDCTVQSIGPDFCSNSLVSQFQLIN</sequence>
<dbReference type="SUPFAM" id="SSF57501">
    <property type="entry name" value="Cystine-knot cytokines"/>
    <property type="match status" value="1"/>
</dbReference>
<evidence type="ECO:0000256" key="7">
    <source>
        <dbReference type="RuleBase" id="RU004069"/>
    </source>
</evidence>
<dbReference type="EMBL" id="CM004478">
    <property type="protein sequence ID" value="OCT73147.1"/>
    <property type="molecule type" value="Genomic_DNA"/>
</dbReference>
<evidence type="ECO:0000256" key="1">
    <source>
        <dbReference type="ARBA" id="ARBA00004613"/>
    </source>
</evidence>
<evidence type="ECO:0000256" key="5">
    <source>
        <dbReference type="ARBA" id="ARBA00023157"/>
    </source>
</evidence>
<keyword evidence="6" id="KW-0325">Glycoprotein</keyword>
<evidence type="ECO:0000256" key="3">
    <source>
        <dbReference type="ARBA" id="ARBA00022525"/>
    </source>
</evidence>
<dbReference type="InterPro" id="IPR001545">
    <property type="entry name" value="Gonadotropin_bsu"/>
</dbReference>
<comment type="subcellular location">
    <subcellularLocation>
        <location evidence="1 7">Secreted</location>
    </subcellularLocation>
</comment>
<dbReference type="GO" id="GO:0005615">
    <property type="term" value="C:extracellular space"/>
    <property type="evidence" value="ECO:0007669"/>
    <property type="project" value="TreeGrafter"/>
</dbReference>
<dbReference type="GO" id="GO:0005179">
    <property type="term" value="F:hormone activity"/>
    <property type="evidence" value="ECO:0007669"/>
    <property type="project" value="UniProtKB-KW"/>
</dbReference>
<keyword evidence="3" id="KW-0964">Secreted</keyword>
<evidence type="ECO:0000256" key="4">
    <source>
        <dbReference type="ARBA" id="ARBA00022702"/>
    </source>
</evidence>
<protein>
    <recommendedName>
        <fullName evidence="8">Glycoprotein hormone subunit beta domain-containing protein</fullName>
    </recommendedName>
</protein>
<dbReference type="CDD" id="cd00069">
    <property type="entry name" value="GHB_like"/>
    <property type="match status" value="1"/>
</dbReference>
<dbReference type="FunFam" id="2.10.90.10:FF:000007">
    <property type="entry name" value="Luteinizing hormone beta subunit"/>
    <property type="match status" value="1"/>
</dbReference>
<dbReference type="PANTHER" id="PTHR11515">
    <property type="entry name" value="GLYCOPROTEIN HORMONE BETA CHAIN"/>
    <property type="match status" value="1"/>
</dbReference>
<dbReference type="Gene3D" id="2.10.90.10">
    <property type="entry name" value="Cystine-knot cytokines"/>
    <property type="match status" value="1"/>
</dbReference>
<comment type="similarity">
    <text evidence="2 7">Belongs to the glycoprotein hormones subunit beta family.</text>
</comment>
<dbReference type="PANTHER" id="PTHR11515:SF11">
    <property type="entry name" value="LUTROPIN SUBUNIT BETA"/>
    <property type="match status" value="1"/>
</dbReference>
<name>A0A974CH08_XENLA</name>
<dbReference type="Proteomes" id="UP000694892">
    <property type="component" value="Chromosome 7L"/>
</dbReference>
<evidence type="ECO:0000256" key="2">
    <source>
        <dbReference type="ARBA" id="ARBA00006552"/>
    </source>
</evidence>
<dbReference type="InterPro" id="IPR029034">
    <property type="entry name" value="Cystine-knot_cytokine"/>
</dbReference>
<keyword evidence="5" id="KW-1015">Disulfide bond</keyword>